<name>A0A8S1N5R0_9CILI</name>
<evidence type="ECO:0000256" key="2">
    <source>
        <dbReference type="SAM" id="SignalP"/>
    </source>
</evidence>
<keyword evidence="4" id="KW-1185">Reference proteome</keyword>
<keyword evidence="1" id="KW-0812">Transmembrane</keyword>
<dbReference type="Proteomes" id="UP000692954">
    <property type="component" value="Unassembled WGS sequence"/>
</dbReference>
<evidence type="ECO:0000313" key="3">
    <source>
        <dbReference type="EMBL" id="CAD8087372.1"/>
    </source>
</evidence>
<keyword evidence="1" id="KW-0472">Membrane</keyword>
<gene>
    <name evidence="3" type="ORF">PSON_ATCC_30995.1.T0510148</name>
</gene>
<feature type="signal peptide" evidence="2">
    <location>
        <begin position="1"/>
        <end position="16"/>
    </location>
</feature>
<sequence>MFSQLILSTLLGLTYSNWTRTPQIKIKKFNETDSSVSINTDNFYHLKYPNAYDVNLYYKQGISNSKNLSDYEKINNSQFYGNGCSYFQRKIKVEDQIQYQLPDDGKYIFTDFAIVGLSAFLLRNDNKIFKTDILINGKELKKIHVLQQYLDFSNDLKVIQFRKPRFLQIKEQLFIISENGALSFNTKQWINNTLPNITKYKFETVKNINQIHYDEFLNRIFIVAGTQGVIVYKFENEEIKKVYTINMDYNLIKVQTNENNLFILDDKKGIHFVSLKEDNFIIDKFFIPIEYPISFVQKNNQFLVITQNEDKVRFGIEILINFVNQEYFYNKFYLEDMQLKDVQESEEYQFLIGYDVHKLVRSNIYRGFVNDNFYHGTDFMIPLLEKIQEFKGIIFEDSYSIVHFSLGITPHYLYGLSIRERYPEIQCSSQNQIEQSYMIVINSTQCKNAEKNPFIVCQEQHLINLSINEIFLDLQSQLLVEVVLISGFIIFIIFLLFSIIMCRRWRFAIEILKRKSKNYMNVQVS</sequence>
<proteinExistence type="predicted"/>
<evidence type="ECO:0000256" key="1">
    <source>
        <dbReference type="SAM" id="Phobius"/>
    </source>
</evidence>
<keyword evidence="2" id="KW-0732">Signal</keyword>
<keyword evidence="1" id="KW-1133">Transmembrane helix</keyword>
<feature type="transmembrane region" description="Helical" evidence="1">
    <location>
        <begin position="478"/>
        <end position="502"/>
    </location>
</feature>
<evidence type="ECO:0000313" key="4">
    <source>
        <dbReference type="Proteomes" id="UP000692954"/>
    </source>
</evidence>
<comment type="caution">
    <text evidence="3">The sequence shown here is derived from an EMBL/GenBank/DDBJ whole genome shotgun (WGS) entry which is preliminary data.</text>
</comment>
<reference evidence="3" key="1">
    <citation type="submission" date="2021-01" db="EMBL/GenBank/DDBJ databases">
        <authorList>
            <consortium name="Genoscope - CEA"/>
            <person name="William W."/>
        </authorList>
    </citation>
    <scope>NUCLEOTIDE SEQUENCE</scope>
</reference>
<protein>
    <recommendedName>
        <fullName evidence="5">Transmembrane protein</fullName>
    </recommendedName>
</protein>
<organism evidence="3 4">
    <name type="scientific">Paramecium sonneborni</name>
    <dbReference type="NCBI Taxonomy" id="65129"/>
    <lineage>
        <taxon>Eukaryota</taxon>
        <taxon>Sar</taxon>
        <taxon>Alveolata</taxon>
        <taxon>Ciliophora</taxon>
        <taxon>Intramacronucleata</taxon>
        <taxon>Oligohymenophorea</taxon>
        <taxon>Peniculida</taxon>
        <taxon>Parameciidae</taxon>
        <taxon>Paramecium</taxon>
    </lineage>
</organism>
<dbReference type="AlphaFoldDB" id="A0A8S1N5R0"/>
<feature type="chain" id="PRO_5035800624" description="Transmembrane protein" evidence="2">
    <location>
        <begin position="17"/>
        <end position="525"/>
    </location>
</feature>
<dbReference type="EMBL" id="CAJJDN010000051">
    <property type="protein sequence ID" value="CAD8087372.1"/>
    <property type="molecule type" value="Genomic_DNA"/>
</dbReference>
<evidence type="ECO:0008006" key="5">
    <source>
        <dbReference type="Google" id="ProtNLM"/>
    </source>
</evidence>
<dbReference type="OrthoDB" id="292735at2759"/>
<accession>A0A8S1N5R0</accession>